<dbReference type="EMBL" id="CP102774">
    <property type="protein sequence ID" value="UZF88007.1"/>
    <property type="molecule type" value="Genomic_DNA"/>
</dbReference>
<dbReference type="AlphaFoldDB" id="A0A9E7ZVM2"/>
<protein>
    <submittedName>
        <fullName evidence="1">Class I SAM-dependent methyltransferase</fullName>
    </submittedName>
</protein>
<gene>
    <name evidence="1" type="ORF">NWE54_04255</name>
</gene>
<dbReference type="GO" id="GO:0008168">
    <property type="term" value="F:methyltransferase activity"/>
    <property type="evidence" value="ECO:0007669"/>
    <property type="project" value="UniProtKB-KW"/>
</dbReference>
<dbReference type="InterPro" id="IPR029063">
    <property type="entry name" value="SAM-dependent_MTases_sf"/>
</dbReference>
<proteinExistence type="predicted"/>
<evidence type="ECO:0000313" key="1">
    <source>
        <dbReference type="EMBL" id="UZF88007.1"/>
    </source>
</evidence>
<organism evidence="1">
    <name type="scientific">Bosea sp. NBC_00436</name>
    <dbReference type="NCBI Taxonomy" id="2969620"/>
    <lineage>
        <taxon>Bacteria</taxon>
        <taxon>Pseudomonadati</taxon>
        <taxon>Pseudomonadota</taxon>
        <taxon>Alphaproteobacteria</taxon>
        <taxon>Hyphomicrobiales</taxon>
        <taxon>Boseaceae</taxon>
        <taxon>Bosea</taxon>
    </lineage>
</organism>
<dbReference type="Gene3D" id="3.40.50.150">
    <property type="entry name" value="Vaccinia Virus protein VP39"/>
    <property type="match status" value="1"/>
</dbReference>
<keyword evidence="1" id="KW-0808">Transferase</keyword>
<dbReference type="SUPFAM" id="SSF53335">
    <property type="entry name" value="S-adenosyl-L-methionine-dependent methyltransferases"/>
    <property type="match status" value="1"/>
</dbReference>
<reference evidence="1" key="1">
    <citation type="submission" date="2022-08" db="EMBL/GenBank/DDBJ databases">
        <title>Complete Genome Sequences of 2 Bosea sp. soil isolates.</title>
        <authorList>
            <person name="Alvarez Arevalo M."/>
            <person name="Sterndorff E.B."/>
            <person name="Faurdal D."/>
            <person name="Joergensen T.S."/>
            <person name="Weber T."/>
        </authorList>
    </citation>
    <scope>NUCLEOTIDE SEQUENCE</scope>
    <source>
        <strain evidence="1">NBC_00436</strain>
    </source>
</reference>
<keyword evidence="1" id="KW-0489">Methyltransferase</keyword>
<name>A0A9E7ZVM2_9HYPH</name>
<dbReference type="GO" id="GO:0032259">
    <property type="term" value="P:methylation"/>
    <property type="evidence" value="ECO:0007669"/>
    <property type="project" value="UniProtKB-KW"/>
</dbReference>
<accession>A0A9E7ZVM2</accession>
<sequence>MGINREFVATMLDLRRAGMLKDHATVIELGAQDISADPRAVAGMLAAEKLGSAAEPVPLASDLYRRLGYVSYAAIDANGLHGAKVFDLNRDLKDAYGFADTFDLVTNLGTLEHCFDQAAAFRNMHRLCKPGGLMIHCLPTQGLVNHAFYNYHPRFVADLSAANGYEIERIFFTADFKPEMVRYSIAAFKERDDRDLLIYAVLRKTSAADFQMPFDGMFSDESHIEYANRVSRAEIFASDFAAYIKTSWCNIRADAPLPPDGKRSLFRALFGRT</sequence>
<dbReference type="Pfam" id="PF13489">
    <property type="entry name" value="Methyltransf_23"/>
    <property type="match status" value="1"/>
</dbReference>